<protein>
    <recommendedName>
        <fullName evidence="5">Pentatricopeptide repeat-containing protein</fullName>
    </recommendedName>
</protein>
<organism evidence="3 4">
    <name type="scientific">Nyssa sinensis</name>
    <dbReference type="NCBI Taxonomy" id="561372"/>
    <lineage>
        <taxon>Eukaryota</taxon>
        <taxon>Viridiplantae</taxon>
        <taxon>Streptophyta</taxon>
        <taxon>Embryophyta</taxon>
        <taxon>Tracheophyta</taxon>
        <taxon>Spermatophyta</taxon>
        <taxon>Magnoliopsida</taxon>
        <taxon>eudicotyledons</taxon>
        <taxon>Gunneridae</taxon>
        <taxon>Pentapetalae</taxon>
        <taxon>asterids</taxon>
        <taxon>Cornales</taxon>
        <taxon>Nyssaceae</taxon>
        <taxon>Nyssa</taxon>
    </lineage>
</organism>
<evidence type="ECO:0000256" key="1">
    <source>
        <dbReference type="ARBA" id="ARBA00022737"/>
    </source>
</evidence>
<dbReference type="InterPro" id="IPR046960">
    <property type="entry name" value="PPR_At4g14850-like_plant"/>
</dbReference>
<dbReference type="PANTHER" id="PTHR47926">
    <property type="entry name" value="PENTATRICOPEPTIDE REPEAT-CONTAINING PROTEIN"/>
    <property type="match status" value="1"/>
</dbReference>
<keyword evidence="4" id="KW-1185">Reference proteome</keyword>
<feature type="repeat" description="PPR" evidence="2">
    <location>
        <begin position="113"/>
        <end position="147"/>
    </location>
</feature>
<dbReference type="GO" id="GO:0009451">
    <property type="term" value="P:RNA modification"/>
    <property type="evidence" value="ECO:0007669"/>
    <property type="project" value="InterPro"/>
</dbReference>
<accession>A0A5J5AEL6</accession>
<evidence type="ECO:0008006" key="5">
    <source>
        <dbReference type="Google" id="ProtNLM"/>
    </source>
</evidence>
<dbReference type="PROSITE" id="PS51375">
    <property type="entry name" value="PPR"/>
    <property type="match status" value="2"/>
</dbReference>
<sequence>MGGYLHVSQPTVVIDLFQQLQRASLKIGVATILSALSSVGDLGNVLGGESLHGYCIKIGFCLDLNVVNVHTDYIEEQQLVLDAALGTALVDMYAKCGLLQKAIDVFDRMESKDVKSWTAMISGFGIHGQAKNAVELFHRMEEEGFRPNEVTFLTVLRCL</sequence>
<keyword evidence="1" id="KW-0677">Repeat</keyword>
<dbReference type="NCBIfam" id="TIGR00756">
    <property type="entry name" value="PPR"/>
    <property type="match status" value="2"/>
</dbReference>
<name>A0A5J5AEL6_9ASTE</name>
<dbReference type="Proteomes" id="UP000325577">
    <property type="component" value="Linkage Group LG20"/>
</dbReference>
<dbReference type="PANTHER" id="PTHR47926:SF347">
    <property type="entry name" value="PENTATRICOPEPTIDE REPEAT-CONTAINING PROTEIN"/>
    <property type="match status" value="1"/>
</dbReference>
<dbReference type="Gene3D" id="1.25.40.10">
    <property type="entry name" value="Tetratricopeptide repeat domain"/>
    <property type="match status" value="1"/>
</dbReference>
<evidence type="ECO:0000313" key="3">
    <source>
        <dbReference type="EMBL" id="KAA8529443.1"/>
    </source>
</evidence>
<proteinExistence type="predicted"/>
<dbReference type="Pfam" id="PF13041">
    <property type="entry name" value="PPR_2"/>
    <property type="match status" value="1"/>
</dbReference>
<feature type="repeat" description="PPR" evidence="2">
    <location>
        <begin position="82"/>
        <end position="112"/>
    </location>
</feature>
<dbReference type="OrthoDB" id="9990610at2759"/>
<evidence type="ECO:0000256" key="2">
    <source>
        <dbReference type="PROSITE-ProRule" id="PRU00708"/>
    </source>
</evidence>
<dbReference type="GO" id="GO:0003723">
    <property type="term" value="F:RNA binding"/>
    <property type="evidence" value="ECO:0007669"/>
    <property type="project" value="InterPro"/>
</dbReference>
<dbReference type="InterPro" id="IPR002885">
    <property type="entry name" value="PPR_rpt"/>
</dbReference>
<gene>
    <name evidence="3" type="ORF">F0562_033758</name>
</gene>
<reference evidence="3 4" key="1">
    <citation type="submission" date="2019-09" db="EMBL/GenBank/DDBJ databases">
        <title>A chromosome-level genome assembly of the Chinese tupelo Nyssa sinensis.</title>
        <authorList>
            <person name="Yang X."/>
            <person name="Kang M."/>
            <person name="Yang Y."/>
            <person name="Xiong H."/>
            <person name="Wang M."/>
            <person name="Zhang Z."/>
            <person name="Wang Z."/>
            <person name="Wu H."/>
            <person name="Ma T."/>
            <person name="Liu J."/>
            <person name="Xi Z."/>
        </authorList>
    </citation>
    <scope>NUCLEOTIDE SEQUENCE [LARGE SCALE GENOMIC DNA]</scope>
    <source>
        <strain evidence="3">J267</strain>
        <tissue evidence="3">Leaf</tissue>
    </source>
</reference>
<dbReference type="EMBL" id="CM018044">
    <property type="protein sequence ID" value="KAA8529443.1"/>
    <property type="molecule type" value="Genomic_DNA"/>
</dbReference>
<evidence type="ECO:0000313" key="4">
    <source>
        <dbReference type="Proteomes" id="UP000325577"/>
    </source>
</evidence>
<dbReference type="InterPro" id="IPR011990">
    <property type="entry name" value="TPR-like_helical_dom_sf"/>
</dbReference>
<dbReference type="FunFam" id="1.25.40.10:FF:000144">
    <property type="entry name" value="Pentatricopeptide repeat-containing protein, mitochondrial"/>
    <property type="match status" value="1"/>
</dbReference>
<dbReference type="AlphaFoldDB" id="A0A5J5AEL6"/>